<dbReference type="EMBL" id="CP088295">
    <property type="protein sequence ID" value="UUY02116.1"/>
    <property type="molecule type" value="Genomic_DNA"/>
</dbReference>
<dbReference type="Gene3D" id="1.10.405.10">
    <property type="entry name" value="Guanine Nucleotide Dissociation Inhibitor, domain 1"/>
    <property type="match status" value="1"/>
</dbReference>
<sequence length="492" mass="51965">MSESLRLSRRTLLASAGAGALTASVPGRAAAAGPDEAPSGPSEAREVDVAIVGAGLTGLTAARQLKQAGRSVHVVEADDRVGGRVWTVDAADGTPVNWGATFVGPQQTRILGLAKELGVGTYKTFNTGKNVQFFNGNRKTYQGTIPAVDLGSLLELNTLMSRLNGHASSLDPAAPWAEPRAKEWDAQTFYTWIRTNARSTQTHKLLDLACLSLFSVESQEIPLLHVLFYIRSAGSLQVLLNTGNAAQEQQFDGGSQRIPELMAAQLGDDAVTLSSPVRRVVTDGDRTIVHGDGVTVSAKRVIVAVPPPMIPRISFEPGLSALKDQLCQRSPMGSVGKAVAVYDRPFWRAKGLTGQATSDTGPVKITFDISPGSGTPGVMMGFVDGQDAREFGVTSLADRRAAVLEQFTTWFGPEAASPKEYLDVHWDSLEFHRGCPVAVPQPGAITGYKGALSAPEGALHFACTETATRWSGYMDGAVQAGEVVAAQVGAAL</sequence>
<dbReference type="InterPro" id="IPR002937">
    <property type="entry name" value="Amino_oxidase"/>
</dbReference>
<evidence type="ECO:0000313" key="6">
    <source>
        <dbReference type="Proteomes" id="UP001058860"/>
    </source>
</evidence>
<dbReference type="InterPro" id="IPR050703">
    <property type="entry name" value="Flavin_MAO"/>
</dbReference>
<evidence type="ECO:0000259" key="4">
    <source>
        <dbReference type="Pfam" id="PF01593"/>
    </source>
</evidence>
<gene>
    <name evidence="5" type="ORF">LRS13_15485</name>
</gene>
<evidence type="ECO:0000256" key="1">
    <source>
        <dbReference type="ARBA" id="ARBA00001974"/>
    </source>
</evidence>
<dbReference type="SUPFAM" id="SSF54373">
    <property type="entry name" value="FAD-linked reductases, C-terminal domain"/>
    <property type="match status" value="1"/>
</dbReference>
<dbReference type="SUPFAM" id="SSF51905">
    <property type="entry name" value="FAD/NAD(P)-binding domain"/>
    <property type="match status" value="1"/>
</dbReference>
<dbReference type="InterPro" id="IPR036188">
    <property type="entry name" value="FAD/NAD-bd_sf"/>
</dbReference>
<dbReference type="PROSITE" id="PS51318">
    <property type="entry name" value="TAT"/>
    <property type="match status" value="1"/>
</dbReference>
<evidence type="ECO:0000313" key="5">
    <source>
        <dbReference type="EMBL" id="UUY02116.1"/>
    </source>
</evidence>
<evidence type="ECO:0000256" key="2">
    <source>
        <dbReference type="ARBA" id="ARBA00005995"/>
    </source>
</evidence>
<keyword evidence="3" id="KW-0560">Oxidoreductase</keyword>
<organism evidence="5 6">
    <name type="scientific">Svornostia abyssi</name>
    <dbReference type="NCBI Taxonomy" id="2898438"/>
    <lineage>
        <taxon>Bacteria</taxon>
        <taxon>Bacillati</taxon>
        <taxon>Actinomycetota</taxon>
        <taxon>Thermoleophilia</taxon>
        <taxon>Solirubrobacterales</taxon>
        <taxon>Baekduiaceae</taxon>
        <taxon>Svornostia</taxon>
    </lineage>
</organism>
<dbReference type="Gene3D" id="3.50.50.60">
    <property type="entry name" value="FAD/NAD(P)-binding domain"/>
    <property type="match status" value="1"/>
</dbReference>
<evidence type="ECO:0000256" key="3">
    <source>
        <dbReference type="ARBA" id="ARBA00023002"/>
    </source>
</evidence>
<dbReference type="Pfam" id="PF01593">
    <property type="entry name" value="Amino_oxidase"/>
    <property type="match status" value="1"/>
</dbReference>
<dbReference type="PANTHER" id="PTHR43563">
    <property type="entry name" value="AMINE OXIDASE"/>
    <property type="match status" value="1"/>
</dbReference>
<dbReference type="PANTHER" id="PTHR43563:SF1">
    <property type="entry name" value="AMINE OXIDASE [FLAVIN-CONTAINING] B"/>
    <property type="match status" value="1"/>
</dbReference>
<dbReference type="Proteomes" id="UP001058860">
    <property type="component" value="Chromosome"/>
</dbReference>
<dbReference type="Gene3D" id="3.90.660.10">
    <property type="match status" value="1"/>
</dbReference>
<name>A0ABY5PBS6_9ACTN</name>
<protein>
    <submittedName>
        <fullName evidence="5">Flavin monoamine oxidase family protein</fullName>
    </submittedName>
</protein>
<dbReference type="PRINTS" id="PR00757">
    <property type="entry name" value="AMINEOXDASEF"/>
</dbReference>
<keyword evidence="6" id="KW-1185">Reference proteome</keyword>
<reference evidence="6" key="1">
    <citation type="submission" date="2021-11" db="EMBL/GenBank/DDBJ databases">
        <title>Cultivation dependent microbiological survey of springs from the worlds oldest radium mine currently devoted to the extraction of radon-saturated water.</title>
        <authorList>
            <person name="Kapinusova G."/>
            <person name="Smrhova T."/>
            <person name="Strejcek M."/>
            <person name="Suman J."/>
            <person name="Jani K."/>
            <person name="Pajer P."/>
            <person name="Uhlik O."/>
        </authorList>
    </citation>
    <scope>NUCLEOTIDE SEQUENCE [LARGE SCALE GENOMIC DNA]</scope>
    <source>
        <strain evidence="6">J379</strain>
    </source>
</reference>
<accession>A0ABY5PBS6</accession>
<comment type="similarity">
    <text evidence="2">Belongs to the flavin monoamine oxidase family.</text>
</comment>
<feature type="domain" description="Amine oxidase" evidence="4">
    <location>
        <begin position="56"/>
        <end position="488"/>
    </location>
</feature>
<dbReference type="RefSeq" id="WP_353862650.1">
    <property type="nucleotide sequence ID" value="NZ_CP088295.1"/>
</dbReference>
<dbReference type="InterPro" id="IPR006311">
    <property type="entry name" value="TAT_signal"/>
</dbReference>
<dbReference type="InterPro" id="IPR001613">
    <property type="entry name" value="Flavin_amine_oxidase"/>
</dbReference>
<proteinExistence type="inferred from homology"/>
<comment type="cofactor">
    <cofactor evidence="1">
        <name>FAD</name>
        <dbReference type="ChEBI" id="CHEBI:57692"/>
    </cofactor>
</comment>